<dbReference type="Gene3D" id="3.90.25.10">
    <property type="entry name" value="UDP-galactose 4-epimerase, domain 1"/>
    <property type="match status" value="1"/>
</dbReference>
<protein>
    <recommendedName>
        <fullName evidence="3">NmrA-like domain-containing protein</fullName>
    </recommendedName>
</protein>
<organism evidence="4 5">
    <name type="scientific">Mycena rosella</name>
    <name type="common">Pink bonnet</name>
    <name type="synonym">Agaricus rosellus</name>
    <dbReference type="NCBI Taxonomy" id="1033263"/>
    <lineage>
        <taxon>Eukaryota</taxon>
        <taxon>Fungi</taxon>
        <taxon>Dikarya</taxon>
        <taxon>Basidiomycota</taxon>
        <taxon>Agaricomycotina</taxon>
        <taxon>Agaricomycetes</taxon>
        <taxon>Agaricomycetidae</taxon>
        <taxon>Agaricales</taxon>
        <taxon>Marasmiineae</taxon>
        <taxon>Mycenaceae</taxon>
        <taxon>Mycena</taxon>
    </lineage>
</organism>
<evidence type="ECO:0000259" key="3">
    <source>
        <dbReference type="Pfam" id="PF05368"/>
    </source>
</evidence>
<dbReference type="InterPro" id="IPR036291">
    <property type="entry name" value="NAD(P)-bd_dom_sf"/>
</dbReference>
<dbReference type="PANTHER" id="PTHR42748">
    <property type="entry name" value="NITROGEN METABOLITE REPRESSION PROTEIN NMRA FAMILY MEMBER"/>
    <property type="match status" value="1"/>
</dbReference>
<dbReference type="EMBL" id="JARKIE010000054">
    <property type="protein sequence ID" value="KAJ7692089.1"/>
    <property type="molecule type" value="Genomic_DNA"/>
</dbReference>
<evidence type="ECO:0000256" key="2">
    <source>
        <dbReference type="ARBA" id="ARBA00022857"/>
    </source>
</evidence>
<gene>
    <name evidence="4" type="ORF">B0H17DRAFT_1010668</name>
</gene>
<accession>A0AAD7GF60</accession>
<reference evidence="4" key="1">
    <citation type="submission" date="2023-03" db="EMBL/GenBank/DDBJ databases">
        <title>Massive genome expansion in bonnet fungi (Mycena s.s.) driven by repeated elements and novel gene families across ecological guilds.</title>
        <authorList>
            <consortium name="Lawrence Berkeley National Laboratory"/>
            <person name="Harder C.B."/>
            <person name="Miyauchi S."/>
            <person name="Viragh M."/>
            <person name="Kuo A."/>
            <person name="Thoen E."/>
            <person name="Andreopoulos B."/>
            <person name="Lu D."/>
            <person name="Skrede I."/>
            <person name="Drula E."/>
            <person name="Henrissat B."/>
            <person name="Morin E."/>
            <person name="Kohler A."/>
            <person name="Barry K."/>
            <person name="LaButti K."/>
            <person name="Morin E."/>
            <person name="Salamov A."/>
            <person name="Lipzen A."/>
            <person name="Mereny Z."/>
            <person name="Hegedus B."/>
            <person name="Baldrian P."/>
            <person name="Stursova M."/>
            <person name="Weitz H."/>
            <person name="Taylor A."/>
            <person name="Grigoriev I.V."/>
            <person name="Nagy L.G."/>
            <person name="Martin F."/>
            <person name="Kauserud H."/>
        </authorList>
    </citation>
    <scope>NUCLEOTIDE SEQUENCE</scope>
    <source>
        <strain evidence="4">CBHHK067</strain>
    </source>
</reference>
<dbReference type="InterPro" id="IPR008030">
    <property type="entry name" value="NmrA-like"/>
</dbReference>
<keyword evidence="5" id="KW-1185">Reference proteome</keyword>
<proteinExistence type="inferred from homology"/>
<dbReference type="PANTHER" id="PTHR42748:SF7">
    <property type="entry name" value="NMRA LIKE REDOX SENSOR 1-RELATED"/>
    <property type="match status" value="1"/>
</dbReference>
<dbReference type="InterPro" id="IPR051164">
    <property type="entry name" value="NmrA-like_oxidored"/>
</dbReference>
<name>A0AAD7GF60_MYCRO</name>
<dbReference type="Gene3D" id="3.40.50.720">
    <property type="entry name" value="NAD(P)-binding Rossmann-like Domain"/>
    <property type="match status" value="1"/>
</dbReference>
<evidence type="ECO:0000313" key="4">
    <source>
        <dbReference type="EMBL" id="KAJ7692089.1"/>
    </source>
</evidence>
<evidence type="ECO:0000256" key="1">
    <source>
        <dbReference type="ARBA" id="ARBA00006328"/>
    </source>
</evidence>
<dbReference type="Proteomes" id="UP001221757">
    <property type="component" value="Unassembled WGS sequence"/>
</dbReference>
<dbReference type="Pfam" id="PF05368">
    <property type="entry name" value="NmrA"/>
    <property type="match status" value="1"/>
</dbReference>
<sequence>MSTSRIVSVFGATGLQGAAVVHALLKDGTFSPRAIVRNPECDAALKLKAAGADVLKCDWLDKTSLVSALSGSEAVFALTFPVFGPGQTQVDQGKNLIDAAKEVGVKFFVFTSLPSIAEVSGGKYKSCVHYDQKAEIDAYLRTSGLANASLFLGAFLENYWKFDLLKKTATGFDIAVPNYSATDRQAFTWVERDVPAATLALLKNYTDPSKKVSGKSYPIVNATISYAELAAMTAKALGVEVTFTSAPLMGIPPVDEMYAALAEYSGLYTATPVPNPDLVALGMKFGTIEEFLETVVKPRFGQ</sequence>
<comment type="similarity">
    <text evidence="1">Belongs to the NmrA-type oxidoreductase family.</text>
</comment>
<keyword evidence="2" id="KW-0521">NADP</keyword>
<dbReference type="AlphaFoldDB" id="A0AAD7GF60"/>
<evidence type="ECO:0000313" key="5">
    <source>
        <dbReference type="Proteomes" id="UP001221757"/>
    </source>
</evidence>
<feature type="domain" description="NmrA-like" evidence="3">
    <location>
        <begin position="6"/>
        <end position="249"/>
    </location>
</feature>
<comment type="caution">
    <text evidence="4">The sequence shown here is derived from an EMBL/GenBank/DDBJ whole genome shotgun (WGS) entry which is preliminary data.</text>
</comment>
<dbReference type="SUPFAM" id="SSF51735">
    <property type="entry name" value="NAD(P)-binding Rossmann-fold domains"/>
    <property type="match status" value="1"/>
</dbReference>